<dbReference type="AlphaFoldDB" id="A0A2R5EX74"/>
<accession>A0A2R5EX74</accession>
<proteinExistence type="predicted"/>
<evidence type="ECO:0000313" key="1">
    <source>
        <dbReference type="EMBL" id="GBG10735.1"/>
    </source>
</evidence>
<evidence type="ECO:0000313" key="2">
    <source>
        <dbReference type="Proteomes" id="UP000245202"/>
    </source>
</evidence>
<sequence length="160" mass="16521">MGTSVYSMIGSSGLHAAGFSAHLESRLSGAGIPDVKVFVFDDTVVLATAKRTPSGARYDSVQMKLLSPIEGMSGQGTAPGEGLGGITGTDKSAHDNLSMAAERITGFMGGGEVRVLTVENELAVQLIDKIRTEATADKLSPTAIADDIRALLELAVQGTK</sequence>
<dbReference type="EMBL" id="BDQX01000356">
    <property type="protein sequence ID" value="GBG10735.1"/>
    <property type="molecule type" value="Genomic_DNA"/>
</dbReference>
<reference evidence="1 2" key="1">
    <citation type="submission" date="2017-08" db="EMBL/GenBank/DDBJ databases">
        <title>Substantial Increase in Enzyme Production by Combined Drug-Resistance Mutations in Paenibacillus agaridevorans.</title>
        <authorList>
            <person name="Tanaka Y."/>
            <person name="Funane K."/>
            <person name="Hosaka T."/>
            <person name="Shiwa Y."/>
            <person name="Fujita N."/>
            <person name="Miyazaki T."/>
            <person name="Yoshikawa H."/>
            <person name="Murakami K."/>
            <person name="Kasahara K."/>
            <person name="Inaoka T."/>
            <person name="Hiraga Y."/>
            <person name="Ochi K."/>
        </authorList>
    </citation>
    <scope>NUCLEOTIDE SEQUENCE [LARGE SCALE GENOMIC DNA]</scope>
    <source>
        <strain evidence="1 2">T-3040</strain>
    </source>
</reference>
<comment type="caution">
    <text evidence="1">The sequence shown here is derived from an EMBL/GenBank/DDBJ whole genome shotgun (WGS) entry which is preliminary data.</text>
</comment>
<gene>
    <name evidence="1" type="ORF">PAT3040_05496</name>
</gene>
<organism evidence="1 2">
    <name type="scientific">Paenibacillus agaridevorans</name>
    <dbReference type="NCBI Taxonomy" id="171404"/>
    <lineage>
        <taxon>Bacteria</taxon>
        <taxon>Bacillati</taxon>
        <taxon>Bacillota</taxon>
        <taxon>Bacilli</taxon>
        <taxon>Bacillales</taxon>
        <taxon>Paenibacillaceae</taxon>
        <taxon>Paenibacillus</taxon>
    </lineage>
</organism>
<dbReference type="Proteomes" id="UP000245202">
    <property type="component" value="Unassembled WGS sequence"/>
</dbReference>
<name>A0A2R5EX74_9BACL</name>
<keyword evidence="2" id="KW-1185">Reference proteome</keyword>
<protein>
    <submittedName>
        <fullName evidence="1">Uncharacterized protein</fullName>
    </submittedName>
</protein>